<reference evidence="2" key="1">
    <citation type="submission" date="2010-08" db="EMBL/GenBank/DDBJ databases">
        <authorList>
            <consortium name="Caenorhabditis japonica Sequencing Consortium"/>
            <person name="Wilson R.K."/>
        </authorList>
    </citation>
    <scope>NUCLEOTIDE SEQUENCE [LARGE SCALE GENOMIC DNA]</scope>
    <source>
        <strain evidence="2">DF5081</strain>
    </source>
</reference>
<dbReference type="Proteomes" id="UP000005237">
    <property type="component" value="Unassembled WGS sequence"/>
</dbReference>
<name>A0A8R1E7X0_CAEJA</name>
<evidence type="ECO:0000313" key="1">
    <source>
        <dbReference type="EnsemblMetazoa" id="CJA30908.1"/>
    </source>
</evidence>
<protein>
    <submittedName>
        <fullName evidence="1">Uncharacterized protein</fullName>
    </submittedName>
</protein>
<proteinExistence type="predicted"/>
<accession>A0A8R1E7X0</accession>
<keyword evidence="2" id="KW-1185">Reference proteome</keyword>
<evidence type="ECO:0000313" key="2">
    <source>
        <dbReference type="Proteomes" id="UP000005237"/>
    </source>
</evidence>
<sequence>MQAINLNVGGLLQNTGILRSRNGISRNRMDIEATATSLSRIYYSVWRQIGTASPATINQMNHTLRDCMLSRRCAKNNAGISLTYDDAVVRINPSTCSFCEFLLFLVLSEPKAISRRFWGSC</sequence>
<dbReference type="EnsemblMetazoa" id="CJA30908.1">
    <property type="protein sequence ID" value="CJA30908.1"/>
    <property type="gene ID" value="WBGene00206755"/>
</dbReference>
<reference evidence="1" key="2">
    <citation type="submission" date="2022-06" db="UniProtKB">
        <authorList>
            <consortium name="EnsemblMetazoa"/>
        </authorList>
    </citation>
    <scope>IDENTIFICATION</scope>
    <source>
        <strain evidence="1">DF5081</strain>
    </source>
</reference>
<dbReference type="AlphaFoldDB" id="A0A8R1E7X0"/>
<organism evidence="1 2">
    <name type="scientific">Caenorhabditis japonica</name>
    <dbReference type="NCBI Taxonomy" id="281687"/>
    <lineage>
        <taxon>Eukaryota</taxon>
        <taxon>Metazoa</taxon>
        <taxon>Ecdysozoa</taxon>
        <taxon>Nematoda</taxon>
        <taxon>Chromadorea</taxon>
        <taxon>Rhabditida</taxon>
        <taxon>Rhabditina</taxon>
        <taxon>Rhabditomorpha</taxon>
        <taxon>Rhabditoidea</taxon>
        <taxon>Rhabditidae</taxon>
        <taxon>Peloderinae</taxon>
        <taxon>Caenorhabditis</taxon>
    </lineage>
</organism>